<dbReference type="AlphaFoldDB" id="A0A4Z2JD33"/>
<protein>
    <submittedName>
        <fullName evidence="2">Uncharacterized protein</fullName>
    </submittedName>
</protein>
<feature type="region of interest" description="Disordered" evidence="1">
    <location>
        <begin position="1"/>
        <end position="55"/>
    </location>
</feature>
<keyword evidence="3" id="KW-1185">Reference proteome</keyword>
<name>A0A4Z2JD33_9TELE</name>
<feature type="compositionally biased region" description="Low complexity" evidence="1">
    <location>
        <begin position="22"/>
        <end position="34"/>
    </location>
</feature>
<evidence type="ECO:0000313" key="2">
    <source>
        <dbReference type="EMBL" id="TNN88215.1"/>
    </source>
</evidence>
<gene>
    <name evidence="2" type="ORF">EYF80_001431</name>
</gene>
<evidence type="ECO:0000256" key="1">
    <source>
        <dbReference type="SAM" id="MobiDB-lite"/>
    </source>
</evidence>
<comment type="caution">
    <text evidence="2">The sequence shown here is derived from an EMBL/GenBank/DDBJ whole genome shotgun (WGS) entry which is preliminary data.</text>
</comment>
<proteinExistence type="predicted"/>
<evidence type="ECO:0000313" key="3">
    <source>
        <dbReference type="Proteomes" id="UP000314294"/>
    </source>
</evidence>
<reference evidence="2 3" key="1">
    <citation type="submission" date="2019-03" db="EMBL/GenBank/DDBJ databases">
        <title>First draft genome of Liparis tanakae, snailfish: a comprehensive survey of snailfish specific genes.</title>
        <authorList>
            <person name="Kim W."/>
            <person name="Song I."/>
            <person name="Jeong J.-H."/>
            <person name="Kim D."/>
            <person name="Kim S."/>
            <person name="Ryu S."/>
            <person name="Song J.Y."/>
            <person name="Lee S.K."/>
        </authorList>
    </citation>
    <scope>NUCLEOTIDE SEQUENCE [LARGE SCALE GENOMIC DNA]</scope>
    <source>
        <tissue evidence="2">Muscle</tissue>
    </source>
</reference>
<dbReference type="Proteomes" id="UP000314294">
    <property type="component" value="Unassembled WGS sequence"/>
</dbReference>
<dbReference type="EMBL" id="SRLO01000006">
    <property type="protein sequence ID" value="TNN88215.1"/>
    <property type="molecule type" value="Genomic_DNA"/>
</dbReference>
<sequence>MSVHKSPNGREVAHEVDAGLSPPGHQPQGQVVPRGQHRPGHALPTKRGPEGRRVPVPSIIELNVRAGMTRVPRAFARGGL</sequence>
<organism evidence="2 3">
    <name type="scientific">Liparis tanakae</name>
    <name type="common">Tanaka's snailfish</name>
    <dbReference type="NCBI Taxonomy" id="230148"/>
    <lineage>
        <taxon>Eukaryota</taxon>
        <taxon>Metazoa</taxon>
        <taxon>Chordata</taxon>
        <taxon>Craniata</taxon>
        <taxon>Vertebrata</taxon>
        <taxon>Euteleostomi</taxon>
        <taxon>Actinopterygii</taxon>
        <taxon>Neopterygii</taxon>
        <taxon>Teleostei</taxon>
        <taxon>Neoteleostei</taxon>
        <taxon>Acanthomorphata</taxon>
        <taxon>Eupercaria</taxon>
        <taxon>Perciformes</taxon>
        <taxon>Cottioidei</taxon>
        <taxon>Cottales</taxon>
        <taxon>Liparidae</taxon>
        <taxon>Liparis</taxon>
    </lineage>
</organism>
<accession>A0A4Z2JD33</accession>